<reference evidence="3 4" key="1">
    <citation type="journal article" date="2007" name="PLoS Pathog.">
        <title>Genome sequence of Babesia bovis and comparative analysis of apicomplexan hemoprotozoa.</title>
        <authorList>
            <person name="Brayton K.A."/>
            <person name="Lau A.O.T."/>
            <person name="Herndon D.R."/>
            <person name="Hannick L."/>
            <person name="Kappmeyer L.S."/>
            <person name="Berens S.J."/>
            <person name="Bidwell S.L."/>
            <person name="Brown W.C."/>
            <person name="Crabtree J."/>
            <person name="Fadrosh D."/>
            <person name="Feldblum T."/>
            <person name="Forberger H.A."/>
            <person name="Haas B.J."/>
            <person name="Howell J.M."/>
            <person name="Khouri H."/>
            <person name="Koo H."/>
            <person name="Mann D.J."/>
            <person name="Norimine J."/>
            <person name="Paulsen I.T."/>
            <person name="Radune D."/>
            <person name="Ren Q."/>
            <person name="Smith R.K. Jr."/>
            <person name="Suarez C.E."/>
            <person name="White O."/>
            <person name="Wortman J.R."/>
            <person name="Knowles D.P. Jr."/>
            <person name="McElwain T.F."/>
            <person name="Nene V.M."/>
        </authorList>
    </citation>
    <scope>NUCLEOTIDE SEQUENCE [LARGE SCALE GENOMIC DNA]</scope>
    <source>
        <strain evidence="3">T2Bo</strain>
    </source>
</reference>
<dbReference type="OMA" id="QFIGYII"/>
<feature type="transmembrane region" description="Helical" evidence="2">
    <location>
        <begin position="422"/>
        <end position="445"/>
    </location>
</feature>
<evidence type="ECO:0000256" key="2">
    <source>
        <dbReference type="SAM" id="Phobius"/>
    </source>
</evidence>
<dbReference type="InterPro" id="IPR032776">
    <property type="entry name" value="CECR6/TMEM121"/>
</dbReference>
<dbReference type="eggNOG" id="ENOG502SF5D">
    <property type="taxonomic scope" value="Eukaryota"/>
</dbReference>
<feature type="transmembrane region" description="Helical" evidence="2">
    <location>
        <begin position="233"/>
        <end position="257"/>
    </location>
</feature>
<keyword evidence="2" id="KW-0472">Membrane</keyword>
<gene>
    <name evidence="3" type="ORF">BBOV_III002140</name>
</gene>
<dbReference type="AlphaFoldDB" id="A7AMJ7"/>
<keyword evidence="4" id="KW-1185">Reference proteome</keyword>
<feature type="transmembrane region" description="Helical" evidence="2">
    <location>
        <begin position="40"/>
        <end position="60"/>
    </location>
</feature>
<keyword evidence="2" id="KW-0812">Transmembrane</keyword>
<dbReference type="Proteomes" id="UP000002173">
    <property type="component" value="Chromosome 3"/>
</dbReference>
<feature type="transmembrane region" description="Helical" evidence="2">
    <location>
        <begin position="617"/>
        <end position="643"/>
    </location>
</feature>
<proteinExistence type="inferred from homology"/>
<feature type="transmembrane region" description="Helical" evidence="2">
    <location>
        <begin position="181"/>
        <end position="200"/>
    </location>
</feature>
<feature type="transmembrane region" description="Helical" evidence="2">
    <location>
        <begin position="72"/>
        <end position="94"/>
    </location>
</feature>
<protein>
    <submittedName>
        <fullName evidence="3">Membrane protein, putative</fullName>
    </submittedName>
</protein>
<feature type="transmembrane region" description="Helical" evidence="2">
    <location>
        <begin position="14"/>
        <end position="34"/>
    </location>
</feature>
<evidence type="ECO:0000313" key="4">
    <source>
        <dbReference type="Proteomes" id="UP000002173"/>
    </source>
</evidence>
<dbReference type="Pfam" id="PF14997">
    <property type="entry name" value="CECR6_TMEM121"/>
    <property type="match status" value="1"/>
</dbReference>
<organism evidence="3 4">
    <name type="scientific">Babesia bovis</name>
    <dbReference type="NCBI Taxonomy" id="5865"/>
    <lineage>
        <taxon>Eukaryota</taxon>
        <taxon>Sar</taxon>
        <taxon>Alveolata</taxon>
        <taxon>Apicomplexa</taxon>
        <taxon>Aconoidasida</taxon>
        <taxon>Piroplasmida</taxon>
        <taxon>Babesiidae</taxon>
        <taxon>Babesia</taxon>
    </lineage>
</organism>
<comment type="similarity">
    <text evidence="1">Belongs to the TMEM121 family.</text>
</comment>
<keyword evidence="2" id="KW-1133">Transmembrane helix</keyword>
<feature type="transmembrane region" description="Helical" evidence="2">
    <location>
        <begin position="100"/>
        <end position="125"/>
    </location>
</feature>
<dbReference type="InParanoid" id="A7AMJ7"/>
<evidence type="ECO:0000313" key="3">
    <source>
        <dbReference type="EMBL" id="EDO07781.1"/>
    </source>
</evidence>
<dbReference type="KEGG" id="bbo:BBOV_III002140"/>
<dbReference type="EMBL" id="AAXT01000001">
    <property type="protein sequence ID" value="EDO07781.1"/>
    <property type="molecule type" value="Genomic_DNA"/>
</dbReference>
<sequence length="772" mass="87069">MAQERSEFIPWRKVSYVLCLLLFILQQVGLMHYMYKSQSWCLYLTILDAVCFFNWVFYTVPKMIGIRGANCWIMYSRMMTVKILVLYYIVFPVYITKPGILIGASCGASTEILLLLLLMPTLYVLMSFRAGCHLYGGLNCISSERLMHTDMVIHVSLDLLDVIDMCHIYLKIPTAFYHNDYIMEAFCGVVIAITVFLHSYSFPRMSNSSKSKGDVGFKGDSYSASDIYYCRKYAAIVGIFFVDIPFGIFRTVAWLMLAKHAVFTPFLLKNVCFIMIQSSRIRHCSIGISTLDYSKTLGNQDAEKQIGVTGDGITEEERPSVLDDDTDTYKSEQRRSFLRFNADAVSPLYETPTNSDRKRTLRGTQDLAGGITRITIPYGFRVSAVTLKRLMQKILLTMRVGSKCEMAHLLDSTLKLSLWQNAMVAIPHIVVWAVEVTIVILFYRLSPSEVNSYIGLFDFRSLSHVSYTNLPLCLQVAPGLIIAASMVNFVCWSLLGPVTGAILVSFQVLVNLVSFSFVLLSLSEFVPALHILSFIAEHTMGTPRDYLFFLLGARPFMNLLSGLYPFLCLTLGKSYIFYINPSLVSSDGADILSDSVKLINGAFTVNDDASGKDESCAISLASLLLLTNAIMMLVPPSVHSLLVGPNIIKAIRLDRAIESSHKNTLIRTFMIRAYCVLMMVCNHRYGYSFAITFYVLNILLMANYMLCSLAVRRANIEAVNKQALFVDILRETRSQRLKYNKLSAYEQANTSTTPLGPGHWIFKKYQRNITFL</sequence>
<feature type="transmembrane region" description="Helical" evidence="2">
    <location>
        <begin position="515"/>
        <end position="535"/>
    </location>
</feature>
<feature type="transmembrane region" description="Helical" evidence="2">
    <location>
        <begin position="691"/>
        <end position="711"/>
    </location>
</feature>
<dbReference type="VEuPathDB" id="PiroplasmaDB:BBOV_III002140"/>
<comment type="caution">
    <text evidence="3">The sequence shown here is derived from an EMBL/GenBank/DDBJ whole genome shotgun (WGS) entry which is preliminary data.</text>
</comment>
<dbReference type="GeneID" id="5479594"/>
<name>A7AMJ7_BABBO</name>
<feature type="transmembrane region" description="Helical" evidence="2">
    <location>
        <begin position="556"/>
        <end position="578"/>
    </location>
</feature>
<evidence type="ECO:0000256" key="1">
    <source>
        <dbReference type="ARBA" id="ARBA00007711"/>
    </source>
</evidence>
<accession>A7AMJ7</accession>